<sequence length="130" mass="14338">MLWQLPSLRIRGAIEDKSRTHESFVPSGRLGGVAVHISRFNHFLALATRSRPQPPSAEPRGSAYYDPATRESTSPDTAYLSALTDDARRLGGQRTLYLCNTARRPSPTPKDWRLARAVGGYSQTRARTGG</sequence>
<dbReference type="EMBL" id="KE145357">
    <property type="protein sequence ID" value="EPE33910.1"/>
    <property type="molecule type" value="Genomic_DNA"/>
</dbReference>
<dbReference type="GeneID" id="19465976"/>
<organism evidence="2 3">
    <name type="scientific">Glarea lozoyensis (strain ATCC 20868 / MF5171)</name>
    <dbReference type="NCBI Taxonomy" id="1116229"/>
    <lineage>
        <taxon>Eukaryota</taxon>
        <taxon>Fungi</taxon>
        <taxon>Dikarya</taxon>
        <taxon>Ascomycota</taxon>
        <taxon>Pezizomycotina</taxon>
        <taxon>Leotiomycetes</taxon>
        <taxon>Helotiales</taxon>
        <taxon>Helotiaceae</taxon>
        <taxon>Glarea</taxon>
    </lineage>
</organism>
<dbReference type="Proteomes" id="UP000016922">
    <property type="component" value="Unassembled WGS sequence"/>
</dbReference>
<dbReference type="AlphaFoldDB" id="S3D838"/>
<feature type="region of interest" description="Disordered" evidence="1">
    <location>
        <begin position="49"/>
        <end position="77"/>
    </location>
</feature>
<protein>
    <submittedName>
        <fullName evidence="2">Uncharacterized protein</fullName>
    </submittedName>
</protein>
<accession>S3D838</accession>
<name>S3D838_GLAL2</name>
<keyword evidence="3" id="KW-1185">Reference proteome</keyword>
<dbReference type="KEGG" id="glz:GLAREA_06923"/>
<dbReference type="HOGENOM" id="CLU_1938361_0_0_1"/>
<reference evidence="2 3" key="1">
    <citation type="journal article" date="2013" name="BMC Genomics">
        <title>Genomics-driven discovery of the pneumocandin biosynthetic gene cluster in the fungus Glarea lozoyensis.</title>
        <authorList>
            <person name="Chen L."/>
            <person name="Yue Q."/>
            <person name="Zhang X."/>
            <person name="Xiang M."/>
            <person name="Wang C."/>
            <person name="Li S."/>
            <person name="Che Y."/>
            <person name="Ortiz-Lopez F.J."/>
            <person name="Bills G.F."/>
            <person name="Liu X."/>
            <person name="An Z."/>
        </authorList>
    </citation>
    <scope>NUCLEOTIDE SEQUENCE [LARGE SCALE GENOMIC DNA]</scope>
    <source>
        <strain evidence="3">ATCC 20868 / MF5171</strain>
    </source>
</reference>
<evidence type="ECO:0000313" key="3">
    <source>
        <dbReference type="Proteomes" id="UP000016922"/>
    </source>
</evidence>
<dbReference type="RefSeq" id="XP_008079062.1">
    <property type="nucleotide sequence ID" value="XM_008080871.1"/>
</dbReference>
<gene>
    <name evidence="2" type="ORF">GLAREA_06923</name>
</gene>
<evidence type="ECO:0000256" key="1">
    <source>
        <dbReference type="SAM" id="MobiDB-lite"/>
    </source>
</evidence>
<evidence type="ECO:0000313" key="2">
    <source>
        <dbReference type="EMBL" id="EPE33910.1"/>
    </source>
</evidence>
<proteinExistence type="predicted"/>